<keyword evidence="3" id="KW-0378">Hydrolase</keyword>
<evidence type="ECO:0000313" key="3">
    <source>
        <dbReference type="EMBL" id="QJB70875.1"/>
    </source>
</evidence>
<dbReference type="Pfam" id="PF12697">
    <property type="entry name" value="Abhydrolase_6"/>
    <property type="match status" value="1"/>
</dbReference>
<dbReference type="PANTHER" id="PTHR43194">
    <property type="entry name" value="HYDROLASE ALPHA/BETA FOLD FAMILY"/>
    <property type="match status" value="1"/>
</dbReference>
<dbReference type="InterPro" id="IPR000073">
    <property type="entry name" value="AB_hydrolase_1"/>
</dbReference>
<keyword evidence="4" id="KW-1185">Reference proteome</keyword>
<reference evidence="3 4" key="1">
    <citation type="submission" date="2020-04" db="EMBL/GenBank/DDBJ databases">
        <title>Genome sequence for Sphingorhabdus sp. strain M1.</title>
        <authorList>
            <person name="Park S.-J."/>
        </authorList>
    </citation>
    <scope>NUCLEOTIDE SEQUENCE [LARGE SCALE GENOMIC DNA]</scope>
    <source>
        <strain evidence="3 4">JK6</strain>
    </source>
</reference>
<dbReference type="InterPro" id="IPR000639">
    <property type="entry name" value="Epox_hydrolase-like"/>
</dbReference>
<evidence type="ECO:0000256" key="1">
    <source>
        <dbReference type="SAM" id="MobiDB-lite"/>
    </source>
</evidence>
<accession>A0A6H2DSD8</accession>
<dbReference type="GO" id="GO:0016787">
    <property type="term" value="F:hydrolase activity"/>
    <property type="evidence" value="ECO:0007669"/>
    <property type="project" value="UniProtKB-KW"/>
</dbReference>
<protein>
    <submittedName>
        <fullName evidence="3">Alpha/beta hydrolase</fullName>
    </submittedName>
</protein>
<dbReference type="SUPFAM" id="SSF53474">
    <property type="entry name" value="alpha/beta-Hydrolases"/>
    <property type="match status" value="1"/>
</dbReference>
<dbReference type="Proteomes" id="UP000501600">
    <property type="component" value="Chromosome"/>
</dbReference>
<dbReference type="InterPro" id="IPR050228">
    <property type="entry name" value="Carboxylesterase_BioH"/>
</dbReference>
<gene>
    <name evidence="3" type="ORF">HF685_14415</name>
</gene>
<sequence length="294" mass="31482">MNREDISLAGHNGLQISASRSGPKNGFPVMLAHGGGQTRHAWTKVLGELAEAGYRATAIDMRGHGDSEWASDGAYDMCDFALDLIAVSSQLDSPPALVGASLGGIAGMIAAGELAPASFTSLTLVDIAPKMEAVGVSRVVGFMQAHMKDGFSSPEEAAKIIAEYMPHREKRKDTGGLDRYLRKRDDGRYYWHWDPNFIHHVTRTRDNASDAEDNGFARLSAAAAKLKLPVHLIRGGSSDMVSEEAVAHFQALVPEAIFTDIADASHMVVGDRNDAFCSAIVSFLNSTHKSGATT</sequence>
<dbReference type="Gene3D" id="3.40.50.1820">
    <property type="entry name" value="alpha/beta hydrolase"/>
    <property type="match status" value="1"/>
</dbReference>
<proteinExistence type="predicted"/>
<evidence type="ECO:0000313" key="4">
    <source>
        <dbReference type="Proteomes" id="UP000501600"/>
    </source>
</evidence>
<dbReference type="AlphaFoldDB" id="A0A6H2DSD8"/>
<dbReference type="EMBL" id="CP051217">
    <property type="protein sequence ID" value="QJB70875.1"/>
    <property type="molecule type" value="Genomic_DNA"/>
</dbReference>
<feature type="region of interest" description="Disordered" evidence="1">
    <location>
        <begin position="1"/>
        <end position="21"/>
    </location>
</feature>
<dbReference type="PANTHER" id="PTHR43194:SF2">
    <property type="entry name" value="PEROXISOMAL MEMBRANE PROTEIN LPX1"/>
    <property type="match status" value="1"/>
</dbReference>
<evidence type="ECO:0000259" key="2">
    <source>
        <dbReference type="Pfam" id="PF12697"/>
    </source>
</evidence>
<dbReference type="InterPro" id="IPR029058">
    <property type="entry name" value="AB_hydrolase_fold"/>
</dbReference>
<dbReference type="PRINTS" id="PR00412">
    <property type="entry name" value="EPOXHYDRLASE"/>
</dbReference>
<feature type="domain" description="AB hydrolase-1" evidence="2">
    <location>
        <begin position="30"/>
        <end position="278"/>
    </location>
</feature>
<dbReference type="KEGG" id="phao:HF685_14415"/>
<organism evidence="3 4">
    <name type="scientific">Parasphingorhabdus halotolerans</name>
    <dbReference type="NCBI Taxonomy" id="2725558"/>
    <lineage>
        <taxon>Bacteria</taxon>
        <taxon>Pseudomonadati</taxon>
        <taxon>Pseudomonadota</taxon>
        <taxon>Alphaproteobacteria</taxon>
        <taxon>Sphingomonadales</taxon>
        <taxon>Sphingomonadaceae</taxon>
        <taxon>Parasphingorhabdus</taxon>
    </lineage>
</organism>
<name>A0A6H2DSD8_9SPHN</name>